<feature type="region of interest" description="Disordered" evidence="1">
    <location>
        <begin position="16"/>
        <end position="68"/>
    </location>
</feature>
<evidence type="ECO:0000256" key="1">
    <source>
        <dbReference type="SAM" id="MobiDB-lite"/>
    </source>
</evidence>
<dbReference type="RefSeq" id="WP_263230449.1">
    <property type="nucleotide sequence ID" value="NZ_CP106793.1"/>
</dbReference>
<keyword evidence="3" id="KW-1185">Reference proteome</keyword>
<gene>
    <name evidence="2" type="ORF">N8I84_17765</name>
</gene>
<proteinExistence type="predicted"/>
<dbReference type="EMBL" id="CP106793">
    <property type="protein sequence ID" value="UXY20357.1"/>
    <property type="molecule type" value="Genomic_DNA"/>
</dbReference>
<sequence>MATVAVRTESVPFAPEVRRPIDTGRSTLDHDESITVARRQTAQYRRHRSGPGPLPSPQTSTRGSASSMLPVFPSPVVGRPLLDRFAVRHEGSGASLPLLAFRNHERVFEFPQFASLISEAMGP</sequence>
<feature type="compositionally biased region" description="Basic and acidic residues" evidence="1">
    <location>
        <begin position="16"/>
        <end position="33"/>
    </location>
</feature>
<reference evidence="2" key="1">
    <citation type="submission" date="2022-10" db="EMBL/GenBank/DDBJ databases">
        <authorList>
            <person name="Mo P."/>
        </authorList>
    </citation>
    <scope>NUCLEOTIDE SEQUENCE</scope>
    <source>
        <strain evidence="2">HUAS 13-4</strain>
    </source>
</reference>
<name>A0ABY6E282_9ACTN</name>
<accession>A0ABY6E282</accession>
<protein>
    <submittedName>
        <fullName evidence="2">Uncharacterized protein</fullName>
    </submittedName>
</protein>
<feature type="compositionally biased region" description="Polar residues" evidence="1">
    <location>
        <begin position="57"/>
        <end position="67"/>
    </location>
</feature>
<dbReference type="Proteomes" id="UP001061298">
    <property type="component" value="Chromosome"/>
</dbReference>
<evidence type="ECO:0000313" key="2">
    <source>
        <dbReference type="EMBL" id="UXY20357.1"/>
    </source>
</evidence>
<organism evidence="2 3">
    <name type="scientific">Streptomyces cynarae</name>
    <dbReference type="NCBI Taxonomy" id="2981134"/>
    <lineage>
        <taxon>Bacteria</taxon>
        <taxon>Bacillati</taxon>
        <taxon>Actinomycetota</taxon>
        <taxon>Actinomycetes</taxon>
        <taxon>Kitasatosporales</taxon>
        <taxon>Streptomycetaceae</taxon>
        <taxon>Streptomyces</taxon>
    </lineage>
</organism>
<evidence type="ECO:0000313" key="3">
    <source>
        <dbReference type="Proteomes" id="UP001061298"/>
    </source>
</evidence>